<dbReference type="PANTHER" id="PTHR37422:SF21">
    <property type="entry name" value="EXOQ-LIKE PROTEIN"/>
    <property type="match status" value="1"/>
</dbReference>
<proteinExistence type="predicted"/>
<comment type="caution">
    <text evidence="7">The sequence shown here is derived from an EMBL/GenBank/DDBJ whole genome shotgun (WGS) entry which is preliminary data.</text>
</comment>
<keyword evidence="4 5" id="KW-0472">Membrane</keyword>
<reference evidence="7" key="2">
    <citation type="submission" date="2021-08" db="EMBL/GenBank/DDBJ databases">
        <authorList>
            <person name="Tani A."/>
            <person name="Ola A."/>
            <person name="Ogura Y."/>
            <person name="Katsura K."/>
            <person name="Hayashi T."/>
        </authorList>
    </citation>
    <scope>NUCLEOTIDE SEQUENCE</scope>
    <source>
        <strain evidence="7">NBRC 15686</strain>
    </source>
</reference>
<organism evidence="7 8">
    <name type="scientific">Methylorubrum aminovorans</name>
    <dbReference type="NCBI Taxonomy" id="269069"/>
    <lineage>
        <taxon>Bacteria</taxon>
        <taxon>Pseudomonadati</taxon>
        <taxon>Pseudomonadota</taxon>
        <taxon>Alphaproteobacteria</taxon>
        <taxon>Hyphomicrobiales</taxon>
        <taxon>Methylobacteriaceae</taxon>
        <taxon>Methylorubrum</taxon>
    </lineage>
</organism>
<keyword evidence="8" id="KW-1185">Reference proteome</keyword>
<feature type="transmembrane region" description="Helical" evidence="5">
    <location>
        <begin position="107"/>
        <end position="130"/>
    </location>
</feature>
<feature type="transmembrane region" description="Helical" evidence="5">
    <location>
        <begin position="322"/>
        <end position="341"/>
    </location>
</feature>
<dbReference type="InterPro" id="IPR007016">
    <property type="entry name" value="O-antigen_ligase-rel_domated"/>
</dbReference>
<protein>
    <recommendedName>
        <fullName evidence="6">O-antigen ligase-related domain-containing protein</fullName>
    </recommendedName>
</protein>
<dbReference type="Pfam" id="PF04932">
    <property type="entry name" value="Wzy_C"/>
    <property type="match status" value="1"/>
</dbReference>
<evidence type="ECO:0000313" key="8">
    <source>
        <dbReference type="Proteomes" id="UP001055039"/>
    </source>
</evidence>
<comment type="subcellular location">
    <subcellularLocation>
        <location evidence="1">Membrane</location>
        <topology evidence="1">Multi-pass membrane protein</topology>
    </subcellularLocation>
</comment>
<feature type="transmembrane region" description="Helical" evidence="5">
    <location>
        <begin position="220"/>
        <end position="243"/>
    </location>
</feature>
<gene>
    <name evidence="7" type="ORF">LNAOJCKE_1737</name>
</gene>
<name>A0ABQ4UB71_9HYPH</name>
<feature type="transmembrane region" description="Helical" evidence="5">
    <location>
        <begin position="353"/>
        <end position="375"/>
    </location>
</feature>
<dbReference type="InterPro" id="IPR051533">
    <property type="entry name" value="WaaL-like"/>
</dbReference>
<evidence type="ECO:0000256" key="1">
    <source>
        <dbReference type="ARBA" id="ARBA00004141"/>
    </source>
</evidence>
<feature type="transmembrane region" description="Helical" evidence="5">
    <location>
        <begin position="160"/>
        <end position="193"/>
    </location>
</feature>
<evidence type="ECO:0000256" key="5">
    <source>
        <dbReference type="SAM" id="Phobius"/>
    </source>
</evidence>
<feature type="domain" description="O-antigen ligase-related" evidence="6">
    <location>
        <begin position="183"/>
        <end position="329"/>
    </location>
</feature>
<feature type="transmembrane region" description="Helical" evidence="5">
    <location>
        <begin position="55"/>
        <end position="73"/>
    </location>
</feature>
<dbReference type="Proteomes" id="UP001055039">
    <property type="component" value="Unassembled WGS sequence"/>
</dbReference>
<evidence type="ECO:0000313" key="7">
    <source>
        <dbReference type="EMBL" id="GJE64531.1"/>
    </source>
</evidence>
<evidence type="ECO:0000259" key="6">
    <source>
        <dbReference type="Pfam" id="PF04932"/>
    </source>
</evidence>
<feature type="transmembrane region" description="Helical" evidence="5">
    <location>
        <begin position="79"/>
        <end position="98"/>
    </location>
</feature>
<evidence type="ECO:0000256" key="3">
    <source>
        <dbReference type="ARBA" id="ARBA00022989"/>
    </source>
</evidence>
<evidence type="ECO:0000256" key="2">
    <source>
        <dbReference type="ARBA" id="ARBA00022692"/>
    </source>
</evidence>
<dbReference type="PANTHER" id="PTHR37422">
    <property type="entry name" value="TEICHURONIC ACID BIOSYNTHESIS PROTEIN TUAE"/>
    <property type="match status" value="1"/>
</dbReference>
<accession>A0ABQ4UB71</accession>
<evidence type="ECO:0000256" key="4">
    <source>
        <dbReference type="ARBA" id="ARBA00023136"/>
    </source>
</evidence>
<feature type="transmembrane region" description="Helical" evidence="5">
    <location>
        <begin position="25"/>
        <end position="43"/>
    </location>
</feature>
<reference evidence="7" key="1">
    <citation type="journal article" date="2021" name="Front. Microbiol.">
        <title>Comprehensive Comparative Genomics and Phenotyping of Methylobacterium Species.</title>
        <authorList>
            <person name="Alessa O."/>
            <person name="Ogura Y."/>
            <person name="Fujitani Y."/>
            <person name="Takami H."/>
            <person name="Hayashi T."/>
            <person name="Sahin N."/>
            <person name="Tani A."/>
        </authorList>
    </citation>
    <scope>NUCLEOTIDE SEQUENCE</scope>
    <source>
        <strain evidence="7">NBRC 15686</strain>
    </source>
</reference>
<dbReference type="EMBL" id="BPRC01000004">
    <property type="protein sequence ID" value="GJE64531.1"/>
    <property type="molecule type" value="Genomic_DNA"/>
</dbReference>
<sequence>MVFWITLDPLSDLSRPPGDLSSGDLLNQVLYVALYCLTMAKLIDLGWRGARPLLHPAYLLLLAWFAVSAVLGVNPGTSVRRLVLCAMVMSIVGVLPILPRTQRDLELWLGTAAMIVVVLCYLAVLLVPALSVHQADAPREAGLAGDWRGIYDHKSTAGPMMIVFLFIGAFLAGQGRHLFGGVLFVLSLVFLLFTGTKQPTALMPVILLVSRLALRTRSRLLFLALCLGALALYNLMTVGSAVIPSVSDIVAKLISDPTFTNRTGIWNFAIDRFLERPLTGYGFMGFWSTDAVLQSDPLGQLAWTAEATDSHNSYLDLALTTGFPGLCLALWVVVLMPLLDFMRARLDPTKRGLALLFFRIWLFCIFVAALETVFFLRDSAVWVSFLIAIFGLRYLACYPVRP</sequence>
<feature type="transmembrane region" description="Helical" evidence="5">
    <location>
        <begin position="381"/>
        <end position="400"/>
    </location>
</feature>
<keyword evidence="3 5" id="KW-1133">Transmembrane helix</keyword>
<keyword evidence="2 5" id="KW-0812">Transmembrane</keyword>